<accession>A0A821S5A6</accession>
<evidence type="ECO:0000313" key="1">
    <source>
        <dbReference type="EMBL" id="CAF4853586.1"/>
    </source>
</evidence>
<protein>
    <submittedName>
        <fullName evidence="1">Uncharacterized protein</fullName>
    </submittedName>
</protein>
<dbReference type="AlphaFoldDB" id="A0A821S5A6"/>
<proteinExistence type="predicted"/>
<keyword evidence="2" id="KW-1185">Reference proteome</keyword>
<organism evidence="1 2">
    <name type="scientific">Rotaria socialis</name>
    <dbReference type="NCBI Taxonomy" id="392032"/>
    <lineage>
        <taxon>Eukaryota</taxon>
        <taxon>Metazoa</taxon>
        <taxon>Spiralia</taxon>
        <taxon>Gnathifera</taxon>
        <taxon>Rotifera</taxon>
        <taxon>Eurotatoria</taxon>
        <taxon>Bdelloidea</taxon>
        <taxon>Philodinida</taxon>
        <taxon>Philodinidae</taxon>
        <taxon>Rotaria</taxon>
    </lineage>
</organism>
<dbReference type="EMBL" id="CAJOBP010061702">
    <property type="protein sequence ID" value="CAF4853586.1"/>
    <property type="molecule type" value="Genomic_DNA"/>
</dbReference>
<evidence type="ECO:0000313" key="2">
    <source>
        <dbReference type="Proteomes" id="UP000663873"/>
    </source>
</evidence>
<reference evidence="1" key="1">
    <citation type="submission" date="2021-02" db="EMBL/GenBank/DDBJ databases">
        <authorList>
            <person name="Nowell W R."/>
        </authorList>
    </citation>
    <scope>NUCLEOTIDE SEQUENCE</scope>
</reference>
<gene>
    <name evidence="1" type="ORF">UJA718_LOCUS43575</name>
</gene>
<name>A0A821S5A6_9BILA</name>
<feature type="non-terminal residue" evidence="1">
    <location>
        <position position="84"/>
    </location>
</feature>
<sequence length="84" mass="9694">MASCYFAHEKHQDNIDNVKKIYQQGEEAEKLQLPCFLPYKSNNKTLVKQILDEKSSLNTEAPTPVITNKSRLRNPNRIAIIVEH</sequence>
<dbReference type="Proteomes" id="UP000663873">
    <property type="component" value="Unassembled WGS sequence"/>
</dbReference>
<comment type="caution">
    <text evidence="1">The sequence shown here is derived from an EMBL/GenBank/DDBJ whole genome shotgun (WGS) entry which is preliminary data.</text>
</comment>